<evidence type="ECO:0000256" key="9">
    <source>
        <dbReference type="SAM" id="Phobius"/>
    </source>
</evidence>
<dbReference type="Pfam" id="PF00001">
    <property type="entry name" value="7tm_1"/>
    <property type="match status" value="1"/>
</dbReference>
<dbReference type="InterPro" id="IPR000276">
    <property type="entry name" value="GPCR_Rhodpsn"/>
</dbReference>
<sequence length="368" mass="41630">MNALNSSLGNETFPARRVDTLIIGGFNIFNTVFGIIGNSTVLLAVAFSKPLQTAFNVFIVNLAVADLLACLVLPLFLLSLWREYQPYLDNVCFVALAIIHTSIGCSIYTLASIAVNRFVLFIDPIKKNYYLAITKPSVFVLWISFIWIVPAFVSVFPPVALDIGRLSFDERPHICQSQSSYPTTELYETLLVLAFYPLPLAVLLIAYTGVFVQVLRHNRRLTKYTDNIPMSASDSSKYVSTCSYFSSAGSDSHEQSRKPGRKISKLQIKITRNMFIIFVAFVVCFTPHSICNFTQCKIAPYTRTLVTLNSMVNPILYGISHPLFRAFYGKVLQCIRNWLIEVTNLMRNYYNMCVKKCCIPHNLHLFET</sequence>
<dbReference type="CDD" id="cd00637">
    <property type="entry name" value="7tm_classA_rhodopsin-like"/>
    <property type="match status" value="1"/>
</dbReference>
<feature type="transmembrane region" description="Helical" evidence="9">
    <location>
        <begin position="20"/>
        <end position="46"/>
    </location>
</feature>
<evidence type="ECO:0000256" key="7">
    <source>
        <dbReference type="ARBA" id="ARBA00023170"/>
    </source>
</evidence>
<comment type="caution">
    <text evidence="11">The sequence shown here is derived from an EMBL/GenBank/DDBJ whole genome shotgun (WGS) entry which is preliminary data.</text>
</comment>
<feature type="transmembrane region" description="Helical" evidence="9">
    <location>
        <begin position="139"/>
        <end position="161"/>
    </location>
</feature>
<dbReference type="AlphaFoldDB" id="A0A9Q1HDP7"/>
<keyword evidence="3 9" id="KW-0812">Transmembrane</keyword>
<dbReference type="PRINTS" id="PR00237">
    <property type="entry name" value="GPCRRHODOPSN"/>
</dbReference>
<accession>A0A9Q1HDP7</accession>
<evidence type="ECO:0000313" key="11">
    <source>
        <dbReference type="EMBL" id="KAJ8045702.1"/>
    </source>
</evidence>
<keyword evidence="2" id="KW-1003">Cell membrane</keyword>
<keyword evidence="6 9" id="KW-0472">Membrane</keyword>
<feature type="transmembrane region" description="Helical" evidence="9">
    <location>
        <begin position="58"/>
        <end position="81"/>
    </location>
</feature>
<dbReference type="Gene3D" id="1.20.1070.10">
    <property type="entry name" value="Rhodopsin 7-helix transmembrane proteins"/>
    <property type="match status" value="1"/>
</dbReference>
<protein>
    <submittedName>
        <fullName evidence="11">5-hydroxytryptamine receptor 1F</fullName>
    </submittedName>
</protein>
<keyword evidence="12" id="KW-1185">Reference proteome</keyword>
<dbReference type="EMBL" id="JAIZAY010000003">
    <property type="protein sequence ID" value="KAJ8045702.1"/>
    <property type="molecule type" value="Genomic_DNA"/>
</dbReference>
<proteinExistence type="predicted"/>
<dbReference type="SUPFAM" id="SSF81321">
    <property type="entry name" value="Family A G protein-coupled receptor-like"/>
    <property type="match status" value="1"/>
</dbReference>
<feature type="transmembrane region" description="Helical" evidence="9">
    <location>
        <begin position="93"/>
        <end position="119"/>
    </location>
</feature>
<keyword evidence="5" id="KW-0297">G-protein coupled receptor</keyword>
<evidence type="ECO:0000313" key="12">
    <source>
        <dbReference type="Proteomes" id="UP001152320"/>
    </source>
</evidence>
<keyword evidence="7 11" id="KW-0675">Receptor</keyword>
<dbReference type="SMART" id="SM01381">
    <property type="entry name" value="7TM_GPCR_Srsx"/>
    <property type="match status" value="1"/>
</dbReference>
<feature type="domain" description="G-protein coupled receptors family 1 profile" evidence="10">
    <location>
        <begin position="37"/>
        <end position="317"/>
    </location>
</feature>
<evidence type="ECO:0000256" key="3">
    <source>
        <dbReference type="ARBA" id="ARBA00022692"/>
    </source>
</evidence>
<dbReference type="GO" id="GO:0004930">
    <property type="term" value="F:G protein-coupled receptor activity"/>
    <property type="evidence" value="ECO:0007669"/>
    <property type="project" value="UniProtKB-KW"/>
</dbReference>
<evidence type="ECO:0000256" key="8">
    <source>
        <dbReference type="ARBA" id="ARBA00023224"/>
    </source>
</evidence>
<feature type="transmembrane region" description="Helical" evidence="9">
    <location>
        <begin position="270"/>
        <end position="290"/>
    </location>
</feature>
<evidence type="ECO:0000256" key="5">
    <source>
        <dbReference type="ARBA" id="ARBA00023040"/>
    </source>
</evidence>
<evidence type="ECO:0000256" key="4">
    <source>
        <dbReference type="ARBA" id="ARBA00022989"/>
    </source>
</evidence>
<keyword evidence="8" id="KW-0807">Transducer</keyword>
<name>A0A9Q1HDP7_HOLLE</name>
<evidence type="ECO:0000256" key="1">
    <source>
        <dbReference type="ARBA" id="ARBA00004651"/>
    </source>
</evidence>
<dbReference type="GO" id="GO:0005886">
    <property type="term" value="C:plasma membrane"/>
    <property type="evidence" value="ECO:0007669"/>
    <property type="project" value="UniProtKB-SubCell"/>
</dbReference>
<dbReference type="PROSITE" id="PS50262">
    <property type="entry name" value="G_PROTEIN_RECEP_F1_2"/>
    <property type="match status" value="1"/>
</dbReference>
<gene>
    <name evidence="11" type="ORF">HOLleu_08757</name>
</gene>
<organism evidence="11 12">
    <name type="scientific">Holothuria leucospilota</name>
    <name type="common">Black long sea cucumber</name>
    <name type="synonym">Mertensiothuria leucospilota</name>
    <dbReference type="NCBI Taxonomy" id="206669"/>
    <lineage>
        <taxon>Eukaryota</taxon>
        <taxon>Metazoa</taxon>
        <taxon>Echinodermata</taxon>
        <taxon>Eleutherozoa</taxon>
        <taxon>Echinozoa</taxon>
        <taxon>Holothuroidea</taxon>
        <taxon>Aspidochirotacea</taxon>
        <taxon>Aspidochirotida</taxon>
        <taxon>Holothuriidae</taxon>
        <taxon>Holothuria</taxon>
    </lineage>
</organism>
<evidence type="ECO:0000259" key="10">
    <source>
        <dbReference type="PROSITE" id="PS50262"/>
    </source>
</evidence>
<dbReference type="PANTHER" id="PTHR24228">
    <property type="entry name" value="B2 BRADYKININ RECEPTOR/ANGIOTENSIN II RECEPTOR"/>
    <property type="match status" value="1"/>
</dbReference>
<dbReference type="Proteomes" id="UP001152320">
    <property type="component" value="Chromosome 3"/>
</dbReference>
<reference evidence="11" key="1">
    <citation type="submission" date="2021-10" db="EMBL/GenBank/DDBJ databases">
        <title>Tropical sea cucumber genome reveals ecological adaptation and Cuvierian tubules defense mechanism.</title>
        <authorList>
            <person name="Chen T."/>
        </authorList>
    </citation>
    <scope>NUCLEOTIDE SEQUENCE</scope>
    <source>
        <strain evidence="11">Nanhai2018</strain>
        <tissue evidence="11">Muscle</tissue>
    </source>
</reference>
<keyword evidence="4 9" id="KW-1133">Transmembrane helix</keyword>
<dbReference type="PANTHER" id="PTHR24228:SF72">
    <property type="entry name" value="G-PROTEIN COUPLED RECEPTORS FAMILY 1 PROFILE DOMAIN-CONTAINING PROTEIN"/>
    <property type="match status" value="1"/>
</dbReference>
<comment type="subcellular location">
    <subcellularLocation>
        <location evidence="1">Cell membrane</location>
        <topology evidence="1">Multi-pass membrane protein</topology>
    </subcellularLocation>
</comment>
<evidence type="ECO:0000256" key="6">
    <source>
        <dbReference type="ARBA" id="ARBA00023136"/>
    </source>
</evidence>
<feature type="transmembrane region" description="Helical" evidence="9">
    <location>
        <begin position="190"/>
        <end position="215"/>
    </location>
</feature>
<dbReference type="InterPro" id="IPR017452">
    <property type="entry name" value="GPCR_Rhodpsn_7TM"/>
</dbReference>
<evidence type="ECO:0000256" key="2">
    <source>
        <dbReference type="ARBA" id="ARBA00022475"/>
    </source>
</evidence>